<evidence type="ECO:0000313" key="2">
    <source>
        <dbReference type="Proteomes" id="UP000717696"/>
    </source>
</evidence>
<organism evidence="1 2">
    <name type="scientific">Dactylonectria estremocensis</name>
    <dbReference type="NCBI Taxonomy" id="1079267"/>
    <lineage>
        <taxon>Eukaryota</taxon>
        <taxon>Fungi</taxon>
        <taxon>Dikarya</taxon>
        <taxon>Ascomycota</taxon>
        <taxon>Pezizomycotina</taxon>
        <taxon>Sordariomycetes</taxon>
        <taxon>Hypocreomycetidae</taxon>
        <taxon>Hypocreales</taxon>
        <taxon>Nectriaceae</taxon>
        <taxon>Dactylonectria</taxon>
    </lineage>
</organism>
<gene>
    <name evidence="1" type="ORF">B0J13DRAFT_624522</name>
</gene>
<dbReference type="AlphaFoldDB" id="A0A9P9EHK8"/>
<name>A0A9P9EHK8_9HYPO</name>
<protein>
    <submittedName>
        <fullName evidence="1">Uncharacterized protein</fullName>
    </submittedName>
</protein>
<evidence type="ECO:0000313" key="1">
    <source>
        <dbReference type="EMBL" id="KAH7139689.1"/>
    </source>
</evidence>
<proteinExistence type="predicted"/>
<accession>A0A9P9EHK8</accession>
<dbReference type="EMBL" id="JAGMUU010000014">
    <property type="protein sequence ID" value="KAH7139689.1"/>
    <property type="molecule type" value="Genomic_DNA"/>
</dbReference>
<sequence length="206" mass="23267">MATGHGVQTCKLLLRCYFNPITPWAPLINAILINGANILTGDRRKEGFGWVNIWRTLAHLSSSFDKIKKGEANSGFWQHNTDQTKDVTTCGSTVPKPEKEGNKMHLRATVVYHDLPGHEIQNFIGLALQLEGSKDADRLRAYDKTKPQLEWNNVQRVVATEVTPWTKWKIHVVKEQPLLGNSPWGVAWTYFELSPGNNPTKDLPKL</sequence>
<reference evidence="1" key="1">
    <citation type="journal article" date="2021" name="Nat. Commun.">
        <title>Genetic determinants of endophytism in the Arabidopsis root mycobiome.</title>
        <authorList>
            <person name="Mesny F."/>
            <person name="Miyauchi S."/>
            <person name="Thiergart T."/>
            <person name="Pickel B."/>
            <person name="Atanasova L."/>
            <person name="Karlsson M."/>
            <person name="Huettel B."/>
            <person name="Barry K.W."/>
            <person name="Haridas S."/>
            <person name="Chen C."/>
            <person name="Bauer D."/>
            <person name="Andreopoulos W."/>
            <person name="Pangilinan J."/>
            <person name="LaButti K."/>
            <person name="Riley R."/>
            <person name="Lipzen A."/>
            <person name="Clum A."/>
            <person name="Drula E."/>
            <person name="Henrissat B."/>
            <person name="Kohler A."/>
            <person name="Grigoriev I.V."/>
            <person name="Martin F.M."/>
            <person name="Hacquard S."/>
        </authorList>
    </citation>
    <scope>NUCLEOTIDE SEQUENCE</scope>
    <source>
        <strain evidence="1">MPI-CAGE-AT-0021</strain>
    </source>
</reference>
<dbReference type="Proteomes" id="UP000717696">
    <property type="component" value="Unassembled WGS sequence"/>
</dbReference>
<keyword evidence="2" id="KW-1185">Reference proteome</keyword>
<comment type="caution">
    <text evidence="1">The sequence shown here is derived from an EMBL/GenBank/DDBJ whole genome shotgun (WGS) entry which is preliminary data.</text>
</comment>